<proteinExistence type="inferred from homology"/>
<accession>A0ABD2PXJ7</accession>
<evidence type="ECO:0000256" key="1">
    <source>
        <dbReference type="ARBA" id="ARBA00009283"/>
    </source>
</evidence>
<dbReference type="Gene3D" id="3.30.420.150">
    <property type="entry name" value="Exopolyphosphatase. Domain 2"/>
    <property type="match status" value="1"/>
</dbReference>
<evidence type="ECO:0000256" key="6">
    <source>
        <dbReference type="SAM" id="SignalP"/>
    </source>
</evidence>
<dbReference type="Gene3D" id="3.30.420.40">
    <property type="match status" value="1"/>
</dbReference>
<keyword evidence="6" id="KW-0732">Signal</keyword>
<evidence type="ECO:0000256" key="5">
    <source>
        <dbReference type="RuleBase" id="RU003833"/>
    </source>
</evidence>
<feature type="active site" description="Proton acceptor" evidence="3">
    <location>
        <position position="165"/>
    </location>
</feature>
<dbReference type="Pfam" id="PF01150">
    <property type="entry name" value="GDA1_CD39"/>
    <property type="match status" value="1"/>
</dbReference>
<sequence>MLLLLFALAQLICLSETCWHWNYARSEVARPTARLLIFDAGSTGTRLFFYQISKPTSDASASSMKVEQHNIKKTVALSSITNAAAFPELRSRLRVTLDRMKSRKDILEERFYKNTEVHLYATAGLRLVSTALSSKILEIVKSVFRASDFLFKSDESVRILSGQEEGVYLWLAVNFALNKSETVAVMDLGGGSTQIALSINQTGTAKQENEYNRKLLNYDTSLYAVSYLNAGRSAVRKLLSDKNEQGIYESVCVLPNKTLTETFSGQELQYTGTEMAEDKFEECRVRAKDVVSQLKIEKIFSVTNPLPTMYAVSSFYYTSKLLTNLQESYCDIKKCMASQLSGSGGFFTLKWAKNVSSIICNSPDPPKMVSLANQDFVCMDFSWLIALLQDGYGIYDENHPIHLQLAHSGINFDWATGIALQRAHEIFNNH</sequence>
<keyword evidence="8" id="KW-1185">Reference proteome</keyword>
<name>A0ABD2PXJ7_9PLAT</name>
<evidence type="ECO:0000313" key="7">
    <source>
        <dbReference type="EMBL" id="KAL3311994.1"/>
    </source>
</evidence>
<gene>
    <name evidence="7" type="primary">ENTPD5_2</name>
    <name evidence="7" type="ORF">Ciccas_009422</name>
</gene>
<dbReference type="PROSITE" id="PS01238">
    <property type="entry name" value="GDA1_CD39_NTPASE"/>
    <property type="match status" value="1"/>
</dbReference>
<feature type="chain" id="PRO_5044869644" evidence="6">
    <location>
        <begin position="18"/>
        <end position="430"/>
    </location>
</feature>
<evidence type="ECO:0000256" key="2">
    <source>
        <dbReference type="ARBA" id="ARBA00022801"/>
    </source>
</evidence>
<keyword evidence="4" id="KW-0547">Nucleotide-binding</keyword>
<dbReference type="AlphaFoldDB" id="A0ABD2PXJ7"/>
<evidence type="ECO:0000313" key="8">
    <source>
        <dbReference type="Proteomes" id="UP001626550"/>
    </source>
</evidence>
<dbReference type="EMBL" id="JBJKFK010001921">
    <property type="protein sequence ID" value="KAL3311994.1"/>
    <property type="molecule type" value="Genomic_DNA"/>
</dbReference>
<evidence type="ECO:0000256" key="3">
    <source>
        <dbReference type="PIRSR" id="PIRSR600407-1"/>
    </source>
</evidence>
<keyword evidence="4" id="KW-0067">ATP-binding</keyword>
<feature type="binding site" evidence="4">
    <location>
        <begin position="190"/>
        <end position="194"/>
    </location>
    <ligand>
        <name>ATP</name>
        <dbReference type="ChEBI" id="CHEBI:30616"/>
    </ligand>
</feature>
<reference evidence="7 8" key="1">
    <citation type="submission" date="2024-11" db="EMBL/GenBank/DDBJ databases">
        <title>Adaptive evolution of stress response genes in parasites aligns with host niche diversity.</title>
        <authorList>
            <person name="Hahn C."/>
            <person name="Resl P."/>
        </authorList>
    </citation>
    <scope>NUCLEOTIDE SEQUENCE [LARGE SCALE GENOMIC DNA]</scope>
    <source>
        <strain evidence="7">EGGRZ-B1_66</strain>
        <tissue evidence="7">Body</tissue>
    </source>
</reference>
<dbReference type="PANTHER" id="PTHR11782">
    <property type="entry name" value="ADENOSINE/GUANOSINE DIPHOSPHATASE"/>
    <property type="match status" value="1"/>
</dbReference>
<evidence type="ECO:0000256" key="4">
    <source>
        <dbReference type="PIRSR" id="PIRSR600407-2"/>
    </source>
</evidence>
<feature type="signal peptide" evidence="6">
    <location>
        <begin position="1"/>
        <end position="17"/>
    </location>
</feature>
<dbReference type="Proteomes" id="UP001626550">
    <property type="component" value="Unassembled WGS sequence"/>
</dbReference>
<comment type="caution">
    <text evidence="7">The sequence shown here is derived from an EMBL/GenBank/DDBJ whole genome shotgun (WGS) entry which is preliminary data.</text>
</comment>
<dbReference type="GO" id="GO:0016787">
    <property type="term" value="F:hydrolase activity"/>
    <property type="evidence" value="ECO:0007669"/>
    <property type="project" value="UniProtKB-KW"/>
</dbReference>
<comment type="similarity">
    <text evidence="1 5">Belongs to the GDA1/CD39 NTPase family.</text>
</comment>
<keyword evidence="2 5" id="KW-0378">Hydrolase</keyword>
<dbReference type="InterPro" id="IPR000407">
    <property type="entry name" value="GDA1_CD39_NTPase"/>
</dbReference>
<protein>
    <submittedName>
        <fullName evidence="7">Ectonucleoside triphosphate diphosphohydrolase 5</fullName>
    </submittedName>
</protein>
<organism evidence="7 8">
    <name type="scientific">Cichlidogyrus casuarinus</name>
    <dbReference type="NCBI Taxonomy" id="1844966"/>
    <lineage>
        <taxon>Eukaryota</taxon>
        <taxon>Metazoa</taxon>
        <taxon>Spiralia</taxon>
        <taxon>Lophotrochozoa</taxon>
        <taxon>Platyhelminthes</taxon>
        <taxon>Monogenea</taxon>
        <taxon>Monopisthocotylea</taxon>
        <taxon>Dactylogyridea</taxon>
        <taxon>Ancyrocephalidae</taxon>
        <taxon>Cichlidogyrus</taxon>
    </lineage>
</organism>